<keyword evidence="3" id="KW-1185">Reference proteome</keyword>
<organism evidence="2 3">
    <name type="scientific">Geoanaerobacter pelophilus</name>
    <dbReference type="NCBI Taxonomy" id="60036"/>
    <lineage>
        <taxon>Bacteria</taxon>
        <taxon>Pseudomonadati</taxon>
        <taxon>Thermodesulfobacteriota</taxon>
        <taxon>Desulfuromonadia</taxon>
        <taxon>Geobacterales</taxon>
        <taxon>Geobacteraceae</taxon>
        <taxon>Geoanaerobacter</taxon>
    </lineage>
</organism>
<feature type="signal peptide" evidence="1">
    <location>
        <begin position="1"/>
        <end position="21"/>
    </location>
</feature>
<dbReference type="Proteomes" id="UP000811899">
    <property type="component" value="Unassembled WGS sequence"/>
</dbReference>
<gene>
    <name evidence="2" type="ORF">KI809_06175</name>
</gene>
<accession>A0AAW4L260</accession>
<reference evidence="2 3" key="1">
    <citation type="submission" date="2021-05" db="EMBL/GenBank/DDBJ databases">
        <title>The draft genome of Geobacter pelophilus DSM 12255.</title>
        <authorList>
            <person name="Xu Z."/>
            <person name="Masuda Y."/>
            <person name="Itoh H."/>
            <person name="Senoo K."/>
        </authorList>
    </citation>
    <scope>NUCLEOTIDE SEQUENCE [LARGE SCALE GENOMIC DNA]</scope>
    <source>
        <strain evidence="2 3">DSM 12255</strain>
    </source>
</reference>
<feature type="chain" id="PRO_5043778221" description="DUF4829 domain-containing protein" evidence="1">
    <location>
        <begin position="22"/>
        <end position="134"/>
    </location>
</feature>
<keyword evidence="1" id="KW-0732">Signal</keyword>
<dbReference type="PROSITE" id="PS51257">
    <property type="entry name" value="PROKAR_LIPOPROTEIN"/>
    <property type="match status" value="1"/>
</dbReference>
<evidence type="ECO:0000313" key="3">
    <source>
        <dbReference type="Proteomes" id="UP000811899"/>
    </source>
</evidence>
<sequence length="134" mass="15490">MTRRFGLLAVALLLITGCASMKITRETLDTSVRDYQQLIRWQEVSSAAFLVSEPMRPEYLEKATGFNRVKVVDYRIKGVDFSKEQKKATVIVEYDYHLKSGLTIKTVVDTQTWQYFDTIEPEGWRLTSYPPAFP</sequence>
<evidence type="ECO:0008006" key="4">
    <source>
        <dbReference type="Google" id="ProtNLM"/>
    </source>
</evidence>
<dbReference type="AlphaFoldDB" id="A0AAW4L260"/>
<proteinExistence type="predicted"/>
<name>A0AAW4L260_9BACT</name>
<evidence type="ECO:0000313" key="2">
    <source>
        <dbReference type="EMBL" id="MBT0663885.1"/>
    </source>
</evidence>
<dbReference type="EMBL" id="JAHCVJ010000002">
    <property type="protein sequence ID" value="MBT0663885.1"/>
    <property type="molecule type" value="Genomic_DNA"/>
</dbReference>
<evidence type="ECO:0000256" key="1">
    <source>
        <dbReference type="SAM" id="SignalP"/>
    </source>
</evidence>
<comment type="caution">
    <text evidence="2">The sequence shown here is derived from an EMBL/GenBank/DDBJ whole genome shotgun (WGS) entry which is preliminary data.</text>
</comment>
<dbReference type="RefSeq" id="WP_214170663.1">
    <property type="nucleotide sequence ID" value="NZ_JAHCVJ010000002.1"/>
</dbReference>
<protein>
    <recommendedName>
        <fullName evidence="4">DUF4829 domain-containing protein</fullName>
    </recommendedName>
</protein>